<evidence type="ECO:0000313" key="2">
    <source>
        <dbReference type="Proteomes" id="UP000297565"/>
    </source>
</evidence>
<evidence type="ECO:0000313" key="1">
    <source>
        <dbReference type="EMBL" id="TEW23778.1"/>
    </source>
</evidence>
<keyword evidence="1" id="KW-0378">Hydrolase</keyword>
<keyword evidence="1" id="KW-0255">Endonuclease</keyword>
<sequence>MSNKSNNQGRAYEFSYLITLF</sequence>
<dbReference type="AlphaFoldDB" id="A0AAX2S0M0"/>
<gene>
    <name evidence="1" type="ORF">E2R48_10950</name>
</gene>
<reference evidence="1 2" key="1">
    <citation type="submission" date="2019-03" db="EMBL/GenBank/DDBJ databases">
        <title>Horizontal Gene Transfer Machinery in Histophilus somni.</title>
        <authorList>
            <person name="Mostafa Nazari M."/>
            <person name="Liljebjelke K."/>
        </authorList>
    </citation>
    <scope>NUCLEOTIDE SEQUENCE [LARGE SCALE GENOMIC DNA]</scope>
    <source>
        <strain evidence="1 2">UOC-EPH-KLM-04</strain>
    </source>
</reference>
<name>A0AAX2S0M0_HISSO</name>
<dbReference type="GO" id="GO:0004519">
    <property type="term" value="F:endonuclease activity"/>
    <property type="evidence" value="ECO:0007669"/>
    <property type="project" value="UniProtKB-KW"/>
</dbReference>
<comment type="caution">
    <text evidence="1">The sequence shown here is derived from an EMBL/GenBank/DDBJ whole genome shotgun (WGS) entry which is preliminary data.</text>
</comment>
<protein>
    <submittedName>
        <fullName evidence="1">Restriction endonuclease</fullName>
    </submittedName>
</protein>
<dbReference type="EMBL" id="SNRV01000165">
    <property type="protein sequence ID" value="TEW23778.1"/>
    <property type="molecule type" value="Genomic_DNA"/>
</dbReference>
<accession>A0AAX2S0M0</accession>
<feature type="non-terminal residue" evidence="1">
    <location>
        <position position="21"/>
    </location>
</feature>
<proteinExistence type="predicted"/>
<dbReference type="Proteomes" id="UP000297565">
    <property type="component" value="Unassembled WGS sequence"/>
</dbReference>
<keyword evidence="1" id="KW-0540">Nuclease</keyword>
<organism evidence="1 2">
    <name type="scientific">Histophilus somni</name>
    <name type="common">Haemophilus somnus</name>
    <dbReference type="NCBI Taxonomy" id="731"/>
    <lineage>
        <taxon>Bacteria</taxon>
        <taxon>Pseudomonadati</taxon>
        <taxon>Pseudomonadota</taxon>
        <taxon>Gammaproteobacteria</taxon>
        <taxon>Pasteurellales</taxon>
        <taxon>Pasteurellaceae</taxon>
        <taxon>Histophilus</taxon>
    </lineage>
</organism>